<dbReference type="PANTHER" id="PTHR36842:SF1">
    <property type="entry name" value="PROTEIN TOLB"/>
    <property type="match status" value="1"/>
</dbReference>
<organism evidence="2 3">
    <name type="scientific">Limnofasciculus baicalensis BBK-W-15</name>
    <dbReference type="NCBI Taxonomy" id="2699891"/>
    <lineage>
        <taxon>Bacteria</taxon>
        <taxon>Bacillati</taxon>
        <taxon>Cyanobacteriota</taxon>
        <taxon>Cyanophyceae</taxon>
        <taxon>Coleofasciculales</taxon>
        <taxon>Coleofasciculaceae</taxon>
        <taxon>Limnofasciculus</taxon>
        <taxon>Limnofasciculus baicalensis</taxon>
    </lineage>
</organism>
<proteinExistence type="inferred from homology"/>
<accession>A0AAE3GZL2</accession>
<evidence type="ECO:0000256" key="1">
    <source>
        <dbReference type="ARBA" id="ARBA00009820"/>
    </source>
</evidence>
<dbReference type="SUPFAM" id="SSF82171">
    <property type="entry name" value="DPP6 N-terminal domain-like"/>
    <property type="match status" value="1"/>
</dbReference>
<dbReference type="InterPro" id="IPR011659">
    <property type="entry name" value="WD40"/>
</dbReference>
<keyword evidence="3" id="KW-1185">Reference proteome</keyword>
<comment type="similarity">
    <text evidence="1">Belongs to the TolB family.</text>
</comment>
<protein>
    <submittedName>
        <fullName evidence="2">Tol biopolymer transporter periplasmic protein</fullName>
    </submittedName>
</protein>
<dbReference type="PANTHER" id="PTHR36842">
    <property type="entry name" value="PROTEIN TOLB HOMOLOG"/>
    <property type="match status" value="1"/>
</dbReference>
<gene>
    <name evidence="2" type="ORF">NJ959_30065</name>
</gene>
<dbReference type="Proteomes" id="UP001204953">
    <property type="component" value="Unassembled WGS sequence"/>
</dbReference>
<dbReference type="Gene3D" id="2.120.10.30">
    <property type="entry name" value="TolB, C-terminal domain"/>
    <property type="match status" value="1"/>
</dbReference>
<dbReference type="EMBL" id="JAMZMM010000734">
    <property type="protein sequence ID" value="MCP2732681.1"/>
    <property type="molecule type" value="Genomic_DNA"/>
</dbReference>
<reference evidence="2" key="1">
    <citation type="submission" date="2022-06" db="EMBL/GenBank/DDBJ databases">
        <title>New cyanobacteria of genus Symplocastrum in benthos of Lake Baikal.</title>
        <authorList>
            <person name="Sorokovikova E."/>
            <person name="Tikhonova I."/>
            <person name="Krasnopeev A."/>
            <person name="Evseev P."/>
            <person name="Gladkikh A."/>
            <person name="Belykh O."/>
        </authorList>
    </citation>
    <scope>NUCLEOTIDE SEQUENCE</scope>
    <source>
        <strain evidence="2">BBK-W-15</strain>
    </source>
</reference>
<evidence type="ECO:0000313" key="3">
    <source>
        <dbReference type="Proteomes" id="UP001204953"/>
    </source>
</evidence>
<dbReference type="RefSeq" id="WP_254015382.1">
    <property type="nucleotide sequence ID" value="NZ_JAMZMM010000734.1"/>
</dbReference>
<sequence length="165" mass="18078">MALAGGLTSCTGSPRLVDFPFDIGGRSLNSPFSELTPQSNGRYIVFVSDRHGSQDVFLFDANEQRLIDLPGLNSLDTIASHPSISQNGRTIVLAATLKGRSGIYIYNRDINQLRNITENIQAEVRNPTISADGNTIAYESSENGQWDIVICDRNGKRLNLLIPNL</sequence>
<comment type="caution">
    <text evidence="2">The sequence shown here is derived from an EMBL/GenBank/DDBJ whole genome shotgun (WGS) entry which is preliminary data.</text>
</comment>
<dbReference type="Pfam" id="PF07676">
    <property type="entry name" value="PD40"/>
    <property type="match status" value="2"/>
</dbReference>
<name>A0AAE3GZL2_9CYAN</name>
<dbReference type="InterPro" id="IPR011042">
    <property type="entry name" value="6-blade_b-propeller_TolB-like"/>
</dbReference>
<evidence type="ECO:0000313" key="2">
    <source>
        <dbReference type="EMBL" id="MCP2732681.1"/>
    </source>
</evidence>
<dbReference type="AlphaFoldDB" id="A0AAE3GZL2"/>